<dbReference type="GO" id="GO:0031463">
    <property type="term" value="C:Cul3-RING ubiquitin ligase complex"/>
    <property type="evidence" value="ECO:0000318"/>
    <property type="project" value="GO_Central"/>
</dbReference>
<evidence type="ECO:0000259" key="3">
    <source>
        <dbReference type="PROSITE" id="PS50097"/>
    </source>
</evidence>
<dbReference type="Gene3D" id="2.120.10.80">
    <property type="entry name" value="Kelch-type beta propeller"/>
    <property type="match status" value="1"/>
</dbReference>
<evidence type="ECO:0000313" key="4">
    <source>
        <dbReference type="Ensembl" id="ENSCINP00000021011.3"/>
    </source>
</evidence>
<name>F6TNK4_CIOIN</name>
<dbReference type="GeneTree" id="ENSGT00940000164156"/>
<dbReference type="Gene3D" id="3.30.710.10">
    <property type="entry name" value="Potassium Channel Kv1.1, Chain A"/>
    <property type="match status" value="1"/>
</dbReference>
<dbReference type="SMART" id="SM00875">
    <property type="entry name" value="BACK"/>
    <property type="match status" value="1"/>
</dbReference>
<reference evidence="4" key="2">
    <citation type="submission" date="2025-08" db="UniProtKB">
        <authorList>
            <consortium name="Ensembl"/>
        </authorList>
    </citation>
    <scope>IDENTIFICATION</scope>
</reference>
<dbReference type="InterPro" id="IPR015915">
    <property type="entry name" value="Kelch-typ_b-propeller"/>
</dbReference>
<reference evidence="4" key="3">
    <citation type="submission" date="2025-09" db="UniProtKB">
        <authorList>
            <consortium name="Ensembl"/>
        </authorList>
    </citation>
    <scope>IDENTIFICATION</scope>
</reference>
<dbReference type="SUPFAM" id="SSF117281">
    <property type="entry name" value="Kelch motif"/>
    <property type="match status" value="1"/>
</dbReference>
<dbReference type="InParanoid" id="F6TNK4"/>
<dbReference type="SMART" id="SM00225">
    <property type="entry name" value="BTB"/>
    <property type="match status" value="1"/>
</dbReference>
<dbReference type="GO" id="GO:0005737">
    <property type="term" value="C:cytoplasm"/>
    <property type="evidence" value="ECO:0000318"/>
    <property type="project" value="GO_Central"/>
</dbReference>
<accession>F6TNK4</accession>
<evidence type="ECO:0000256" key="2">
    <source>
        <dbReference type="ARBA" id="ARBA00022737"/>
    </source>
</evidence>
<dbReference type="SUPFAM" id="SSF54695">
    <property type="entry name" value="POZ domain"/>
    <property type="match status" value="1"/>
</dbReference>
<dbReference type="InterPro" id="IPR011705">
    <property type="entry name" value="BACK"/>
</dbReference>
<dbReference type="OMA" id="TNDEHVI"/>
<sequence length="418" mass="48126">MATNDEHVIQYKGDHEGRVLTKLNRLRKRKVFTDVTFKLEDGEVSAQKSILAGYSDYYEKMFTSGFKEGFNKDIEIKEMKASILDLLFTFIYLQVIDISDKTVCQLYEASDYLQLNDVKGYCVSFFNDALAVGNCLSFRSFAQRYQLLELVGKCDKFIVDNLELVSKEFQFMELSVNEAEALIALKQKQDSCQDSIFRTILNWIKHDFKQRQQFIEQLFQLIDVKKLSTAFLEEVVKESEFYHLYFPCSILQSPALTFYLLHFYNHKIISLTLKATFEFMIVGGRGTEKLVQIYDVVGKHLREIRFYPQSTLYERWASTSVKINNHVYTTGGHRSNVVECLNLNQVDGDWYKVASMNETRWGAASSVLNDQMCVAGGRDSGNNVLSSVELYNPVVNIWTNIASMQTERLLHALVSCNG</sequence>
<evidence type="ECO:0000256" key="1">
    <source>
        <dbReference type="ARBA" id="ARBA00022441"/>
    </source>
</evidence>
<dbReference type="PANTHER" id="PTHR45632">
    <property type="entry name" value="LD33804P"/>
    <property type="match status" value="1"/>
</dbReference>
<proteinExistence type="predicted"/>
<dbReference type="AlphaFoldDB" id="F6TNK4"/>
<keyword evidence="1" id="KW-0880">Kelch repeat</keyword>
<dbReference type="Pfam" id="PF01344">
    <property type="entry name" value="Kelch_1"/>
    <property type="match status" value="1"/>
</dbReference>
<protein>
    <recommendedName>
        <fullName evidence="3">BTB domain-containing protein</fullName>
    </recommendedName>
</protein>
<dbReference type="InterPro" id="IPR011333">
    <property type="entry name" value="SKP1/BTB/POZ_sf"/>
</dbReference>
<dbReference type="Pfam" id="PF07707">
    <property type="entry name" value="BACK"/>
    <property type="match status" value="1"/>
</dbReference>
<dbReference type="Gene3D" id="1.25.40.420">
    <property type="match status" value="1"/>
</dbReference>
<reference evidence="5" key="1">
    <citation type="journal article" date="2002" name="Science">
        <title>The draft genome of Ciona intestinalis: insights into chordate and vertebrate origins.</title>
        <authorList>
            <person name="Dehal P."/>
            <person name="Satou Y."/>
            <person name="Campbell R.K."/>
            <person name="Chapman J."/>
            <person name="Degnan B."/>
            <person name="De Tomaso A."/>
            <person name="Davidson B."/>
            <person name="Di Gregorio A."/>
            <person name="Gelpke M."/>
            <person name="Goodstein D.M."/>
            <person name="Harafuji N."/>
            <person name="Hastings K.E."/>
            <person name="Ho I."/>
            <person name="Hotta K."/>
            <person name="Huang W."/>
            <person name="Kawashima T."/>
            <person name="Lemaire P."/>
            <person name="Martinez D."/>
            <person name="Meinertzhagen I.A."/>
            <person name="Necula S."/>
            <person name="Nonaka M."/>
            <person name="Putnam N."/>
            <person name="Rash S."/>
            <person name="Saiga H."/>
            <person name="Satake M."/>
            <person name="Terry A."/>
            <person name="Yamada L."/>
            <person name="Wang H.G."/>
            <person name="Awazu S."/>
            <person name="Azumi K."/>
            <person name="Boore J."/>
            <person name="Branno M."/>
            <person name="Chin-Bow S."/>
            <person name="DeSantis R."/>
            <person name="Doyle S."/>
            <person name="Francino P."/>
            <person name="Keys D.N."/>
            <person name="Haga S."/>
            <person name="Hayashi H."/>
            <person name="Hino K."/>
            <person name="Imai K.S."/>
            <person name="Inaba K."/>
            <person name="Kano S."/>
            <person name="Kobayashi K."/>
            <person name="Kobayashi M."/>
            <person name="Lee B.I."/>
            <person name="Makabe K.W."/>
            <person name="Manohar C."/>
            <person name="Matassi G."/>
            <person name="Medina M."/>
            <person name="Mochizuki Y."/>
            <person name="Mount S."/>
            <person name="Morishita T."/>
            <person name="Miura S."/>
            <person name="Nakayama A."/>
            <person name="Nishizaka S."/>
            <person name="Nomoto H."/>
            <person name="Ohta F."/>
            <person name="Oishi K."/>
            <person name="Rigoutsos I."/>
            <person name="Sano M."/>
            <person name="Sasaki A."/>
            <person name="Sasakura Y."/>
            <person name="Shoguchi E."/>
            <person name="Shin-i T."/>
            <person name="Spagnuolo A."/>
            <person name="Stainier D."/>
            <person name="Suzuki M.M."/>
            <person name="Tassy O."/>
            <person name="Takatori N."/>
            <person name="Tokuoka M."/>
            <person name="Yagi K."/>
            <person name="Yoshizaki F."/>
            <person name="Wada S."/>
            <person name="Zhang C."/>
            <person name="Hyatt P.D."/>
            <person name="Larimer F."/>
            <person name="Detter C."/>
            <person name="Doggett N."/>
            <person name="Glavina T."/>
            <person name="Hawkins T."/>
            <person name="Richardson P."/>
            <person name="Lucas S."/>
            <person name="Kohara Y."/>
            <person name="Levine M."/>
            <person name="Satoh N."/>
            <person name="Rokhsar D.S."/>
        </authorList>
    </citation>
    <scope>NUCLEOTIDE SEQUENCE [LARGE SCALE GENOMIC DNA]</scope>
</reference>
<dbReference type="Proteomes" id="UP000008144">
    <property type="component" value="Unassembled WGS sequence"/>
</dbReference>
<dbReference type="GO" id="GO:0043161">
    <property type="term" value="P:proteasome-mediated ubiquitin-dependent protein catabolic process"/>
    <property type="evidence" value="ECO:0000318"/>
    <property type="project" value="GO_Central"/>
</dbReference>
<dbReference type="InterPro" id="IPR006652">
    <property type="entry name" value="Kelch_1"/>
</dbReference>
<dbReference type="HOGENOM" id="CLU_004253_14_5_1"/>
<dbReference type="PANTHER" id="PTHR45632:SF3">
    <property type="entry name" value="KELCH-LIKE PROTEIN 32"/>
    <property type="match status" value="1"/>
</dbReference>
<evidence type="ECO:0000313" key="5">
    <source>
        <dbReference type="Proteomes" id="UP000008144"/>
    </source>
</evidence>
<feature type="domain" description="BTB" evidence="3">
    <location>
        <begin position="33"/>
        <end position="100"/>
    </location>
</feature>
<dbReference type="STRING" id="7719.ENSCINP00000021011"/>
<dbReference type="InterPro" id="IPR000210">
    <property type="entry name" value="BTB/POZ_dom"/>
</dbReference>
<dbReference type="PROSITE" id="PS50097">
    <property type="entry name" value="BTB"/>
    <property type="match status" value="1"/>
</dbReference>
<keyword evidence="2" id="KW-0677">Repeat</keyword>
<dbReference type="SMART" id="SM00612">
    <property type="entry name" value="Kelch"/>
    <property type="match status" value="2"/>
</dbReference>
<keyword evidence="5" id="KW-1185">Reference proteome</keyword>
<dbReference type="Ensembl" id="ENSCINT00000021011.3">
    <property type="protein sequence ID" value="ENSCINP00000021011.3"/>
    <property type="gene ID" value="ENSCING00000014593.2"/>
</dbReference>
<organism evidence="4 5">
    <name type="scientific">Ciona intestinalis</name>
    <name type="common">Transparent sea squirt</name>
    <name type="synonym">Ascidia intestinalis</name>
    <dbReference type="NCBI Taxonomy" id="7719"/>
    <lineage>
        <taxon>Eukaryota</taxon>
        <taxon>Metazoa</taxon>
        <taxon>Chordata</taxon>
        <taxon>Tunicata</taxon>
        <taxon>Ascidiacea</taxon>
        <taxon>Phlebobranchia</taxon>
        <taxon>Cionidae</taxon>
        <taxon>Ciona</taxon>
    </lineage>
</organism>
<dbReference type="GO" id="GO:1990756">
    <property type="term" value="F:ubiquitin-like ligase-substrate adaptor activity"/>
    <property type="evidence" value="ECO:0000318"/>
    <property type="project" value="GO_Central"/>
</dbReference>
<dbReference type="Pfam" id="PF00651">
    <property type="entry name" value="BTB"/>
    <property type="match status" value="1"/>
</dbReference>